<dbReference type="Gene3D" id="3.40.50.300">
    <property type="entry name" value="P-loop containing nucleotide triphosphate hydrolases"/>
    <property type="match status" value="1"/>
</dbReference>
<dbReference type="SUPFAM" id="SSF52540">
    <property type="entry name" value="P-loop containing nucleoside triphosphate hydrolases"/>
    <property type="match status" value="1"/>
</dbReference>
<evidence type="ECO:0000256" key="5">
    <source>
        <dbReference type="ARBA" id="ARBA00023134"/>
    </source>
</evidence>
<keyword evidence="9" id="KW-1185">Reference proteome</keyword>
<dbReference type="Pfam" id="PF01926">
    <property type="entry name" value="MMR_HSR1"/>
    <property type="match status" value="1"/>
</dbReference>
<dbReference type="AlphaFoldDB" id="A0AAD9IJJ4"/>
<sequence>MGKHNGKARKSGMAVGSSLVRRARREGRTNGATSHLYTTDVDDKNMQSVIEQNDLEEMMYMATLADKDFTAERQNVTVISTGSVPIHDEERAEEGRRAAEDRHRHRLTVPRRPAWSRGTTPAQLDAAERSSFLAWRRDLAELEGEEALVLTPFEKNLEIWRQLWRVLERSDAVVQVLDARDPLTYACPDLDAYAREIHATKTTLLLLNKADLLPPALRLAWADHFEARGARYAFWSAKAATEAAAADEEGELEGCAFLPEPAGAGEVEPRARLLTVQGLLDLLQRVAQEAVAEAAMLGIPRGSHGDRLVVGLTGYPNVGKSSTINALFGSKKTAVAPTPGKTKHFQTLNVDEDLMLCDCPGLVMPQFANSKAEMVAAGVIPVDRLTDVRAPVTAICQRVSRKQFVDVYTLPMQRKGECKAVEVLRALALSRGWVVGSGLPDETRAGRRILKDYVDGKLLACRAPPGASAEIQGVVRVLAEGGLAAALGQTKEPAPAASAAAATAGGAQEATEASRAAASGAEGPATDFDDADLGLLDDLREQAETAAGAKPKRAAHKFHKKPARSKGNRGVAVDPGSADGSALLRGKRGGLIRIATEA</sequence>
<gene>
    <name evidence="8" type="ORF">QBZ16_004193</name>
</gene>
<dbReference type="Proteomes" id="UP001255856">
    <property type="component" value="Unassembled WGS sequence"/>
</dbReference>
<keyword evidence="2" id="KW-0963">Cytoplasm</keyword>
<accession>A0AAD9IJJ4</accession>
<dbReference type="PANTHER" id="PTHR45709">
    <property type="entry name" value="LARGE SUBUNIT GTPASE 1 HOMOLOG-RELATED"/>
    <property type="match status" value="1"/>
</dbReference>
<evidence type="ECO:0000256" key="1">
    <source>
        <dbReference type="ARBA" id="ARBA00004496"/>
    </source>
</evidence>
<dbReference type="InterPro" id="IPR006073">
    <property type="entry name" value="GTP-bd"/>
</dbReference>
<feature type="domain" description="CP-type G" evidence="7">
    <location>
        <begin position="160"/>
        <end position="365"/>
    </location>
</feature>
<evidence type="ECO:0000256" key="4">
    <source>
        <dbReference type="ARBA" id="ARBA00022801"/>
    </source>
</evidence>
<organism evidence="8 9">
    <name type="scientific">Prototheca wickerhamii</name>
    <dbReference type="NCBI Taxonomy" id="3111"/>
    <lineage>
        <taxon>Eukaryota</taxon>
        <taxon>Viridiplantae</taxon>
        <taxon>Chlorophyta</taxon>
        <taxon>core chlorophytes</taxon>
        <taxon>Trebouxiophyceae</taxon>
        <taxon>Chlorellales</taxon>
        <taxon>Chlorellaceae</taxon>
        <taxon>Prototheca</taxon>
    </lineage>
</organism>
<protein>
    <recommendedName>
        <fullName evidence="7">CP-type G domain-containing protein</fullName>
    </recommendedName>
</protein>
<evidence type="ECO:0000256" key="6">
    <source>
        <dbReference type="SAM" id="MobiDB-lite"/>
    </source>
</evidence>
<dbReference type="GO" id="GO:0005525">
    <property type="term" value="F:GTP binding"/>
    <property type="evidence" value="ECO:0007669"/>
    <property type="project" value="UniProtKB-KW"/>
</dbReference>
<evidence type="ECO:0000256" key="2">
    <source>
        <dbReference type="ARBA" id="ARBA00022490"/>
    </source>
</evidence>
<dbReference type="PRINTS" id="PR00326">
    <property type="entry name" value="GTP1OBG"/>
</dbReference>
<feature type="compositionally biased region" description="Basic residues" evidence="6">
    <location>
        <begin position="1"/>
        <end position="10"/>
    </location>
</feature>
<evidence type="ECO:0000256" key="3">
    <source>
        <dbReference type="ARBA" id="ARBA00022741"/>
    </source>
</evidence>
<dbReference type="GO" id="GO:0005829">
    <property type="term" value="C:cytosol"/>
    <property type="evidence" value="ECO:0007669"/>
    <property type="project" value="TreeGrafter"/>
</dbReference>
<keyword evidence="3" id="KW-0547">Nucleotide-binding</keyword>
<feature type="region of interest" description="Disordered" evidence="6">
    <location>
        <begin position="545"/>
        <end position="580"/>
    </location>
</feature>
<name>A0AAD9IJJ4_PROWI</name>
<feature type="compositionally biased region" description="Low complexity" evidence="6">
    <location>
        <begin position="498"/>
        <end position="525"/>
    </location>
</feature>
<comment type="caution">
    <text evidence="8">The sequence shown here is derived from an EMBL/GenBank/DDBJ whole genome shotgun (WGS) entry which is preliminary data.</text>
</comment>
<dbReference type="GO" id="GO:0003924">
    <property type="term" value="F:GTPase activity"/>
    <property type="evidence" value="ECO:0007669"/>
    <property type="project" value="InterPro"/>
</dbReference>
<dbReference type="CDD" id="cd01857">
    <property type="entry name" value="HSR1_MMR1"/>
    <property type="match status" value="1"/>
</dbReference>
<keyword evidence="5" id="KW-0342">GTP-binding</keyword>
<feature type="region of interest" description="Disordered" evidence="6">
    <location>
        <begin position="498"/>
        <end position="531"/>
    </location>
</feature>
<proteinExistence type="predicted"/>
<evidence type="ECO:0000259" key="7">
    <source>
        <dbReference type="PROSITE" id="PS51721"/>
    </source>
</evidence>
<evidence type="ECO:0000313" key="9">
    <source>
        <dbReference type="Proteomes" id="UP001255856"/>
    </source>
</evidence>
<dbReference type="EMBL" id="JASFZW010000005">
    <property type="protein sequence ID" value="KAK2078324.1"/>
    <property type="molecule type" value="Genomic_DNA"/>
</dbReference>
<feature type="region of interest" description="Disordered" evidence="6">
    <location>
        <begin position="1"/>
        <end position="39"/>
    </location>
</feature>
<dbReference type="InterPro" id="IPR030378">
    <property type="entry name" value="G_CP_dom"/>
</dbReference>
<feature type="compositionally biased region" description="Basic residues" evidence="6">
    <location>
        <begin position="550"/>
        <end position="567"/>
    </location>
</feature>
<dbReference type="InterPro" id="IPR027417">
    <property type="entry name" value="P-loop_NTPase"/>
</dbReference>
<dbReference type="PANTHER" id="PTHR45709:SF2">
    <property type="entry name" value="LARGE SUBUNIT GTPASE 1 HOMOLOG"/>
    <property type="match status" value="1"/>
</dbReference>
<evidence type="ECO:0000313" key="8">
    <source>
        <dbReference type="EMBL" id="KAK2078324.1"/>
    </source>
</evidence>
<comment type="subcellular location">
    <subcellularLocation>
        <location evidence="1">Cytoplasm</location>
    </subcellularLocation>
</comment>
<dbReference type="InterPro" id="IPR043358">
    <property type="entry name" value="GNL1-like"/>
</dbReference>
<dbReference type="PROSITE" id="PS51721">
    <property type="entry name" value="G_CP"/>
    <property type="match status" value="1"/>
</dbReference>
<reference evidence="8" key="1">
    <citation type="submission" date="2021-01" db="EMBL/GenBank/DDBJ databases">
        <authorList>
            <person name="Eckstrom K.M.E."/>
        </authorList>
    </citation>
    <scope>NUCLEOTIDE SEQUENCE</scope>
    <source>
        <strain evidence="8">UVCC 0001</strain>
    </source>
</reference>
<keyword evidence="4" id="KW-0378">Hydrolase</keyword>